<dbReference type="GO" id="GO:0019646">
    <property type="term" value="P:aerobic electron transport chain"/>
    <property type="evidence" value="ECO:0007669"/>
    <property type="project" value="InterPro"/>
</dbReference>
<reference evidence="9" key="1">
    <citation type="journal article" date="2014" name="Int. J. Syst. Evol. Microbiol.">
        <title>Complete genome sequence of Corynebacterium casei LMG S-19264T (=DSM 44701T), isolated from a smear-ripened cheese.</title>
        <authorList>
            <consortium name="US DOE Joint Genome Institute (JGI-PGF)"/>
            <person name="Walter F."/>
            <person name="Albersmeier A."/>
            <person name="Kalinowski J."/>
            <person name="Ruckert C."/>
        </authorList>
    </citation>
    <scope>NUCLEOTIDE SEQUENCE</scope>
    <source>
        <strain evidence="9">VKM B-2789</strain>
    </source>
</reference>
<dbReference type="InterPro" id="IPR000298">
    <property type="entry name" value="Cyt_c_oxidase-like_su3"/>
</dbReference>
<dbReference type="Pfam" id="PF00510">
    <property type="entry name" value="COX3"/>
    <property type="match status" value="1"/>
</dbReference>
<dbReference type="InterPro" id="IPR024791">
    <property type="entry name" value="Cyt_c/ubiquinol_Oxase_su3"/>
</dbReference>
<dbReference type="AlphaFoldDB" id="A0A9W6NA08"/>
<keyword evidence="3 6" id="KW-0812">Transmembrane</keyword>
<reference evidence="9" key="2">
    <citation type="submission" date="2023-01" db="EMBL/GenBank/DDBJ databases">
        <authorList>
            <person name="Sun Q."/>
            <person name="Evtushenko L."/>
        </authorList>
    </citation>
    <scope>NUCLEOTIDE SEQUENCE</scope>
    <source>
        <strain evidence="9">VKM B-2789</strain>
    </source>
</reference>
<dbReference type="InterPro" id="IPR035973">
    <property type="entry name" value="Cyt_c_oxidase_su3-like_sf"/>
</dbReference>
<comment type="similarity">
    <text evidence="2 6">Belongs to the cytochrome c oxidase subunit 3 family.</text>
</comment>
<feature type="transmembrane region" description="Helical" evidence="7">
    <location>
        <begin position="46"/>
        <end position="65"/>
    </location>
</feature>
<evidence type="ECO:0000256" key="4">
    <source>
        <dbReference type="ARBA" id="ARBA00022989"/>
    </source>
</evidence>
<evidence type="ECO:0000256" key="5">
    <source>
        <dbReference type="ARBA" id="ARBA00023136"/>
    </source>
</evidence>
<keyword evidence="5 7" id="KW-0472">Membrane</keyword>
<name>A0A9W6NA08_9HYPH</name>
<evidence type="ECO:0000259" key="8">
    <source>
        <dbReference type="PROSITE" id="PS50253"/>
    </source>
</evidence>
<feature type="domain" description="Heme-copper oxidase subunit III family profile" evidence="8">
    <location>
        <begin position="1"/>
        <end position="224"/>
    </location>
</feature>
<dbReference type="InterPro" id="IPR013833">
    <property type="entry name" value="Cyt_c_oxidase_su3_a-hlx"/>
</dbReference>
<dbReference type="Gene3D" id="1.20.120.80">
    <property type="entry name" value="Cytochrome c oxidase, subunit III, four-helix bundle"/>
    <property type="match status" value="1"/>
</dbReference>
<gene>
    <name evidence="9" type="primary">coxO</name>
    <name evidence="9" type="ORF">GCM10017653_11360</name>
</gene>
<dbReference type="EMBL" id="BSFM01000005">
    <property type="protein sequence ID" value="GLK83067.1"/>
    <property type="molecule type" value="Genomic_DNA"/>
</dbReference>
<feature type="transmembrane region" description="Helical" evidence="7">
    <location>
        <begin position="85"/>
        <end position="103"/>
    </location>
</feature>
<keyword evidence="4 7" id="KW-1133">Transmembrane helix</keyword>
<proteinExistence type="inferred from homology"/>
<evidence type="ECO:0000313" key="9">
    <source>
        <dbReference type="EMBL" id="GLK83067.1"/>
    </source>
</evidence>
<accession>A0A9W6NA08</accession>
<organism evidence="9 10">
    <name type="scientific">Ancylobacter defluvii</name>
    <dbReference type="NCBI Taxonomy" id="1282440"/>
    <lineage>
        <taxon>Bacteria</taxon>
        <taxon>Pseudomonadati</taxon>
        <taxon>Pseudomonadota</taxon>
        <taxon>Alphaproteobacteria</taxon>
        <taxon>Hyphomicrobiales</taxon>
        <taxon>Xanthobacteraceae</taxon>
        <taxon>Ancylobacter</taxon>
    </lineage>
</organism>
<dbReference type="SUPFAM" id="SSF81452">
    <property type="entry name" value="Cytochrome c oxidase subunit III-like"/>
    <property type="match status" value="1"/>
</dbReference>
<feature type="transmembrane region" description="Helical" evidence="7">
    <location>
        <begin position="200"/>
        <end position="223"/>
    </location>
</feature>
<feature type="transmembrane region" description="Helical" evidence="7">
    <location>
        <begin position="6"/>
        <end position="25"/>
    </location>
</feature>
<dbReference type="Proteomes" id="UP001143330">
    <property type="component" value="Unassembled WGS sequence"/>
</dbReference>
<sequence>MIIVVAFLAIVIVIAAWWLSTQRIMSKPWLEIGFIDELPGVRPPPTKIGLGIFLAVAGVLFALSISAYSMRLQSADWWPLPAPRLLWFNTGLLILAGAALEWTKRQSRHADLDGVRFGLIAAGVFTLAFVIGQLVVWRELVGEGYFLAANPANAFFYLMTGLHMLHVLGGLVALARVTFRAFGSYEGRGERDRLRLGLELCAIYWHFLLVVWLVLFALIAGWAGEFFEICRQALS</sequence>
<evidence type="ECO:0000256" key="2">
    <source>
        <dbReference type="ARBA" id="ARBA00010581"/>
    </source>
</evidence>
<feature type="transmembrane region" description="Helical" evidence="7">
    <location>
        <begin position="115"/>
        <end position="135"/>
    </location>
</feature>
<dbReference type="PROSITE" id="PS50253">
    <property type="entry name" value="COX3"/>
    <property type="match status" value="1"/>
</dbReference>
<comment type="caution">
    <text evidence="9">The sequence shown here is derived from an EMBL/GenBank/DDBJ whole genome shotgun (WGS) entry which is preliminary data.</text>
</comment>
<dbReference type="CDD" id="cd02865">
    <property type="entry name" value="Heme_Cu_Oxidase_III_2"/>
    <property type="match status" value="1"/>
</dbReference>
<dbReference type="PANTHER" id="PTHR11403">
    <property type="entry name" value="CYTOCHROME C OXIDASE SUBUNIT III"/>
    <property type="match status" value="1"/>
</dbReference>
<evidence type="ECO:0000256" key="3">
    <source>
        <dbReference type="ARBA" id="ARBA00022692"/>
    </source>
</evidence>
<evidence type="ECO:0000313" key="10">
    <source>
        <dbReference type="Proteomes" id="UP001143330"/>
    </source>
</evidence>
<evidence type="ECO:0000256" key="1">
    <source>
        <dbReference type="ARBA" id="ARBA00004141"/>
    </source>
</evidence>
<keyword evidence="10" id="KW-1185">Reference proteome</keyword>
<evidence type="ECO:0000256" key="7">
    <source>
        <dbReference type="SAM" id="Phobius"/>
    </source>
</evidence>
<protein>
    <submittedName>
        <fullName evidence="9">Cytochrome-c oxidase</fullName>
    </submittedName>
</protein>
<comment type="subcellular location">
    <subcellularLocation>
        <location evidence="6">Cell membrane</location>
        <topology evidence="6">Multi-pass membrane protein</topology>
    </subcellularLocation>
    <subcellularLocation>
        <location evidence="1">Membrane</location>
        <topology evidence="1">Multi-pass membrane protein</topology>
    </subcellularLocation>
</comment>
<dbReference type="GO" id="GO:0004129">
    <property type="term" value="F:cytochrome-c oxidase activity"/>
    <property type="evidence" value="ECO:0007669"/>
    <property type="project" value="InterPro"/>
</dbReference>
<evidence type="ECO:0000256" key="6">
    <source>
        <dbReference type="RuleBase" id="RU003376"/>
    </source>
</evidence>
<dbReference type="RefSeq" id="WP_213365660.1">
    <property type="nucleotide sequence ID" value="NZ_BSFM01000005.1"/>
</dbReference>
<dbReference type="GO" id="GO:0005886">
    <property type="term" value="C:plasma membrane"/>
    <property type="evidence" value="ECO:0007669"/>
    <property type="project" value="UniProtKB-SubCell"/>
</dbReference>
<dbReference type="PANTHER" id="PTHR11403:SF10">
    <property type="entry name" value="CYTOCHROME C OXIDASE"/>
    <property type="match status" value="1"/>
</dbReference>
<feature type="transmembrane region" description="Helical" evidence="7">
    <location>
        <begin position="155"/>
        <end position="179"/>
    </location>
</feature>